<gene>
    <name evidence="2" type="ORF">LALA0_S02e11430g</name>
</gene>
<sequence length="176" mass="19907">MDYSIVRKNESLALSKWTARDQILLKVGMTRKTTVLARLLEWENSCKHPVTGIDLAKVNQLYQASSQRKSTSSSLVRLFQKLSLSSDKKAGKRADGTVSIPGFRDGGFYVANGRSLELIETQIHQLLWNRYGQGLIHCYGCKNHLDQPKRHREWFMVPLDQVPEIFRAIGAICSGS</sequence>
<dbReference type="AlphaFoldDB" id="A0A0C7N3W9"/>
<protein>
    <submittedName>
        <fullName evidence="2">LALA0S02e11430g1_1</fullName>
    </submittedName>
</protein>
<dbReference type="EMBL" id="LN736361">
    <property type="protein sequence ID" value="CEP61305.1"/>
    <property type="molecule type" value="Genomic_DNA"/>
</dbReference>
<dbReference type="Proteomes" id="UP000054304">
    <property type="component" value="Unassembled WGS sequence"/>
</dbReference>
<accession>A0A0C7N3W9</accession>
<evidence type="ECO:0000259" key="1">
    <source>
        <dbReference type="SMART" id="SM00974"/>
    </source>
</evidence>
<dbReference type="RefSeq" id="XP_022627540.1">
    <property type="nucleotide sequence ID" value="XM_022774079.1"/>
</dbReference>
<evidence type="ECO:0000313" key="3">
    <source>
        <dbReference type="Proteomes" id="UP000054304"/>
    </source>
</evidence>
<dbReference type="SMART" id="SM00974">
    <property type="entry name" value="T5orf172"/>
    <property type="match status" value="1"/>
</dbReference>
<keyword evidence="3" id="KW-1185">Reference proteome</keyword>
<evidence type="ECO:0000313" key="2">
    <source>
        <dbReference type="EMBL" id="CEP61305.1"/>
    </source>
</evidence>
<dbReference type="PANTHER" id="PTHR28094:SF1">
    <property type="entry name" value="MEIOTICALLY UP-REGULATED GENE 113 PROTEIN"/>
    <property type="match status" value="1"/>
</dbReference>
<name>A0A0C7N3W9_9SACH</name>
<organism evidence="2 3">
    <name type="scientific">Lachancea lanzarotensis</name>
    <dbReference type="NCBI Taxonomy" id="1245769"/>
    <lineage>
        <taxon>Eukaryota</taxon>
        <taxon>Fungi</taxon>
        <taxon>Dikarya</taxon>
        <taxon>Ascomycota</taxon>
        <taxon>Saccharomycotina</taxon>
        <taxon>Saccharomycetes</taxon>
        <taxon>Saccharomycetales</taxon>
        <taxon>Saccharomycetaceae</taxon>
        <taxon>Lachancea</taxon>
    </lineage>
</organism>
<dbReference type="PANTHER" id="PTHR28094">
    <property type="entry name" value="MEIOTICALLY UP-REGULATED GENE 113 PROTEIN"/>
    <property type="match status" value="1"/>
</dbReference>
<reference evidence="2 3" key="1">
    <citation type="submission" date="2014-12" db="EMBL/GenBank/DDBJ databases">
        <authorList>
            <person name="Neuveglise Cecile"/>
        </authorList>
    </citation>
    <scope>NUCLEOTIDE SEQUENCE [LARGE SCALE GENOMIC DNA]</scope>
    <source>
        <strain evidence="2 3">CBS 12615</strain>
    </source>
</reference>
<dbReference type="HOGENOM" id="CLU_069853_1_0_1"/>
<feature type="domain" description="Bacteriophage T5 Orf172 DNA-binding" evidence="1">
    <location>
        <begin position="19"/>
        <end position="169"/>
    </location>
</feature>
<dbReference type="InterPro" id="IPR053006">
    <property type="entry name" value="Meiosis_regulatory"/>
</dbReference>
<dbReference type="GeneID" id="34684727"/>
<dbReference type="Pfam" id="PF10544">
    <property type="entry name" value="T5orf172"/>
    <property type="match status" value="1"/>
</dbReference>
<dbReference type="InterPro" id="IPR018306">
    <property type="entry name" value="Phage_T5_Orf172_DNA-bd"/>
</dbReference>
<proteinExistence type="predicted"/>
<dbReference type="OrthoDB" id="4074785at2759"/>